<feature type="region of interest" description="Disordered" evidence="1">
    <location>
        <begin position="46"/>
        <end position="123"/>
    </location>
</feature>
<evidence type="ECO:0000256" key="1">
    <source>
        <dbReference type="SAM" id="MobiDB-lite"/>
    </source>
</evidence>
<keyword evidence="3" id="KW-1185">Reference proteome</keyword>
<evidence type="ECO:0000313" key="2">
    <source>
        <dbReference type="EMBL" id="RDV15677.1"/>
    </source>
</evidence>
<gene>
    <name evidence="2" type="ORF">DXT99_09355</name>
</gene>
<feature type="compositionally biased region" description="Basic and acidic residues" evidence="1">
    <location>
        <begin position="110"/>
        <end position="123"/>
    </location>
</feature>
<dbReference type="EMBL" id="QRGR01000008">
    <property type="protein sequence ID" value="RDV15677.1"/>
    <property type="molecule type" value="Genomic_DNA"/>
</dbReference>
<feature type="compositionally biased region" description="Basic and acidic residues" evidence="1">
    <location>
        <begin position="57"/>
        <end position="67"/>
    </location>
</feature>
<accession>A0A3D8LE56</accession>
<organism evidence="2 3">
    <name type="scientific">Pontibacter diazotrophicus</name>
    <dbReference type="NCBI Taxonomy" id="1400979"/>
    <lineage>
        <taxon>Bacteria</taxon>
        <taxon>Pseudomonadati</taxon>
        <taxon>Bacteroidota</taxon>
        <taxon>Cytophagia</taxon>
        <taxon>Cytophagales</taxon>
        <taxon>Hymenobacteraceae</taxon>
        <taxon>Pontibacter</taxon>
    </lineage>
</organism>
<name>A0A3D8LE56_9BACT</name>
<sequence>MKEPGVSKTTDFNFNRKGLNHMNTKKIKTTILTLATTAIATFGLAACDTGTDPGEVNTERSDIREEGSMVGGENEGASRYDTAGADMERHYDHADHENHNGERTGAVHAGDGKDSVIQRDDVQ</sequence>
<feature type="compositionally biased region" description="Basic and acidic residues" evidence="1">
    <location>
        <begin position="86"/>
        <end position="102"/>
    </location>
</feature>
<dbReference type="AlphaFoldDB" id="A0A3D8LE56"/>
<reference evidence="3" key="1">
    <citation type="submission" date="2018-08" db="EMBL/GenBank/DDBJ databases">
        <authorList>
            <person name="Liu Z.-W."/>
            <person name="Du Z.-J."/>
        </authorList>
    </citation>
    <scope>NUCLEOTIDE SEQUENCE [LARGE SCALE GENOMIC DNA]</scope>
    <source>
        <strain evidence="3">H4X</strain>
    </source>
</reference>
<evidence type="ECO:0000313" key="3">
    <source>
        <dbReference type="Proteomes" id="UP000256708"/>
    </source>
</evidence>
<protein>
    <submittedName>
        <fullName evidence="2">Uncharacterized protein</fullName>
    </submittedName>
</protein>
<proteinExistence type="predicted"/>
<comment type="caution">
    <text evidence="2">The sequence shown here is derived from an EMBL/GenBank/DDBJ whole genome shotgun (WGS) entry which is preliminary data.</text>
</comment>
<dbReference type="Proteomes" id="UP000256708">
    <property type="component" value="Unassembled WGS sequence"/>
</dbReference>